<dbReference type="Pfam" id="PF17252">
    <property type="entry name" value="DUF5319"/>
    <property type="match status" value="1"/>
</dbReference>
<evidence type="ECO:0000256" key="1">
    <source>
        <dbReference type="SAM" id="MobiDB-lite"/>
    </source>
</evidence>
<reference evidence="2 3" key="1">
    <citation type="journal article" date="2003" name="Genome Res.">
        <title>Comparative complete genome sequence analysis of the amino acid replacements responsible for the thermostability of Corynebacterium efficiens.</title>
        <authorList>
            <person name="Nishio Y."/>
            <person name="Nakamura Y."/>
            <person name="Kawarabayasi Y."/>
            <person name="Usuda Y."/>
            <person name="Kimura E."/>
            <person name="Sugimoto S."/>
            <person name="Matsui K."/>
            <person name="Yamagishi A."/>
            <person name="Kikuchi H."/>
            <person name="Ikeo K."/>
            <person name="Gojobori T."/>
        </authorList>
    </citation>
    <scope>NUCLEOTIDE SEQUENCE [LARGE SCALE GENOMIC DNA]</scope>
    <source>
        <strain evidence="3">DSM 44549 / YS-314 / AJ 12310 / JCM 11189 / NBRC 100395</strain>
    </source>
</reference>
<dbReference type="Proteomes" id="UP000001409">
    <property type="component" value="Chromosome"/>
</dbReference>
<feature type="region of interest" description="Disordered" evidence="1">
    <location>
        <begin position="1"/>
        <end position="20"/>
    </location>
</feature>
<name>Q8FS01_COREF</name>
<proteinExistence type="predicted"/>
<dbReference type="KEGG" id="cef:CE0607"/>
<dbReference type="InterPro" id="IPR035165">
    <property type="entry name" value="DUF5319"/>
</dbReference>
<sequence>MAGSPPGPPTPGSGASGCPFHPGGNRVTCVNFDAMMPRDPFADDPNDPASFLNDDADHMEPLSPEERIHVQQDLKLVEEFKKVLQPRGIEGIFFMCEDCEEFHYYDWDIMAANMRATLAGELSPVHEPSVQPNVEAYVPWDYCLGYLDGLESR</sequence>
<evidence type="ECO:0000313" key="2">
    <source>
        <dbReference type="EMBL" id="BAC17417.1"/>
    </source>
</evidence>
<feature type="region of interest" description="Disordered" evidence="1">
    <location>
        <begin position="38"/>
        <end position="59"/>
    </location>
</feature>
<dbReference type="EMBL" id="BA000035">
    <property type="protein sequence ID" value="BAC17417.1"/>
    <property type="molecule type" value="Genomic_DNA"/>
</dbReference>
<evidence type="ECO:0008006" key="4">
    <source>
        <dbReference type="Google" id="ProtNLM"/>
    </source>
</evidence>
<dbReference type="AlphaFoldDB" id="Q8FS01"/>
<protein>
    <recommendedName>
        <fullName evidence="4">DUF5319 domain-containing protein</fullName>
    </recommendedName>
</protein>
<organism evidence="2 3">
    <name type="scientific">Corynebacterium efficiens (strain DSM 44549 / YS-314 / AJ 12310 / JCM 11189 / NBRC 100395)</name>
    <dbReference type="NCBI Taxonomy" id="196164"/>
    <lineage>
        <taxon>Bacteria</taxon>
        <taxon>Bacillati</taxon>
        <taxon>Actinomycetota</taxon>
        <taxon>Actinomycetes</taxon>
        <taxon>Mycobacteriales</taxon>
        <taxon>Corynebacteriaceae</taxon>
        <taxon>Corynebacterium</taxon>
    </lineage>
</organism>
<evidence type="ECO:0000313" key="3">
    <source>
        <dbReference type="Proteomes" id="UP000001409"/>
    </source>
</evidence>
<dbReference type="HOGENOM" id="CLU_122324_1_0_11"/>
<dbReference type="eggNOG" id="ENOG5032U9K">
    <property type="taxonomic scope" value="Bacteria"/>
</dbReference>
<dbReference type="STRING" id="196164.gene:10741009"/>
<keyword evidence="3" id="KW-1185">Reference proteome</keyword>
<accession>Q8FS01</accession>
<feature type="compositionally biased region" description="Pro residues" evidence="1">
    <location>
        <begin position="1"/>
        <end position="11"/>
    </location>
</feature>